<organism evidence="3 4">
    <name type="scientific">Neolewinella antarctica</name>
    <dbReference type="NCBI Taxonomy" id="442734"/>
    <lineage>
        <taxon>Bacteria</taxon>
        <taxon>Pseudomonadati</taxon>
        <taxon>Bacteroidota</taxon>
        <taxon>Saprospiria</taxon>
        <taxon>Saprospirales</taxon>
        <taxon>Lewinellaceae</taxon>
        <taxon>Neolewinella</taxon>
    </lineage>
</organism>
<keyword evidence="2" id="KW-1133">Transmembrane helix</keyword>
<feature type="transmembrane region" description="Helical" evidence="2">
    <location>
        <begin position="20"/>
        <end position="38"/>
    </location>
</feature>
<dbReference type="NCBIfam" id="NF033912">
    <property type="entry name" value="msc"/>
    <property type="match status" value="1"/>
</dbReference>
<keyword evidence="2" id="KW-0472">Membrane</keyword>
<evidence type="ECO:0000256" key="1">
    <source>
        <dbReference type="SAM" id="MobiDB-lite"/>
    </source>
</evidence>
<reference evidence="3 4" key="1">
    <citation type="submission" date="2020-03" db="EMBL/GenBank/DDBJ databases">
        <title>Genomic Encyclopedia of Type Strains, Phase IV (KMG-IV): sequencing the most valuable type-strain genomes for metagenomic binning, comparative biology and taxonomic classification.</title>
        <authorList>
            <person name="Goeker M."/>
        </authorList>
    </citation>
    <scope>NUCLEOTIDE SEQUENCE [LARGE SCALE GENOMIC DNA]</scope>
    <source>
        <strain evidence="3 4">DSM 105096</strain>
    </source>
</reference>
<keyword evidence="4" id="KW-1185">Reference proteome</keyword>
<gene>
    <name evidence="3" type="ORF">GGR27_002184</name>
</gene>
<dbReference type="Gene3D" id="1.10.287.1260">
    <property type="match status" value="1"/>
</dbReference>
<dbReference type="PANTHER" id="PTHR30221">
    <property type="entry name" value="SMALL-CONDUCTANCE MECHANOSENSITIVE CHANNEL"/>
    <property type="match status" value="1"/>
</dbReference>
<dbReference type="Pfam" id="PF05552">
    <property type="entry name" value="MS_channel_1st_1"/>
    <property type="match status" value="3"/>
</dbReference>
<feature type="transmembrane region" description="Helical" evidence="2">
    <location>
        <begin position="254"/>
        <end position="272"/>
    </location>
</feature>
<proteinExistence type="predicted"/>
<evidence type="ECO:0000313" key="3">
    <source>
        <dbReference type="EMBL" id="NJC26674.1"/>
    </source>
</evidence>
<dbReference type="InterPro" id="IPR008910">
    <property type="entry name" value="MSC_TM_helix"/>
</dbReference>
<evidence type="ECO:0000256" key="2">
    <source>
        <dbReference type="SAM" id="Phobius"/>
    </source>
</evidence>
<dbReference type="RefSeq" id="WP_168037440.1">
    <property type="nucleotide sequence ID" value="NZ_JAATJH010000003.1"/>
</dbReference>
<dbReference type="InterPro" id="IPR011014">
    <property type="entry name" value="MscS_channel_TM-2"/>
</dbReference>
<feature type="transmembrane region" description="Helical" evidence="2">
    <location>
        <begin position="353"/>
        <end position="374"/>
    </location>
</feature>
<feature type="transmembrane region" description="Helical" evidence="2">
    <location>
        <begin position="199"/>
        <end position="220"/>
    </location>
</feature>
<dbReference type="EMBL" id="JAATJH010000003">
    <property type="protein sequence ID" value="NJC26674.1"/>
    <property type="molecule type" value="Genomic_DNA"/>
</dbReference>
<sequence>MNLSQRFELWLDRLGDAVPNIVAALLILIIGYFIAKLLQSIVLKLLSKTGLDNRIAASTTGTVRPERALAKLVYYVVMVIVLLAALDVLGFDSVMAPLNNMVNSFVGFIPNIVGALLIGFIGYVLAKIASGLVGMAAGFFEGISHKAGLSEEINLTSIVKNVVFILVFIPLLIAALDALRLDAITQPANEMLGSFLEAIPRIFAAALIIGLFYIGGKFITGLLENLLRSMGTDNLANRLEISGVIGHGTSLSKLLANVAFFFLMFIGIITGVERLGFERLNYVLAEIFEVTGQIAFGLVILALGNYLANIAYRTMSAGRTETFIASISRVVILGLFLAIALRTMGIADDIVNLAFGLTLGAVAVAVALSFGLGGREAAGEQMKRILDKFNKDKATTDSADPTKPSRPTPPTPPVPPVIER</sequence>
<feature type="transmembrane region" description="Helical" evidence="2">
    <location>
        <begin position="111"/>
        <end position="140"/>
    </location>
</feature>
<feature type="transmembrane region" description="Helical" evidence="2">
    <location>
        <begin position="323"/>
        <end position="341"/>
    </location>
</feature>
<feature type="region of interest" description="Disordered" evidence="1">
    <location>
        <begin position="390"/>
        <end position="420"/>
    </location>
</feature>
<dbReference type="Proteomes" id="UP000770785">
    <property type="component" value="Unassembled WGS sequence"/>
</dbReference>
<evidence type="ECO:0000313" key="4">
    <source>
        <dbReference type="Proteomes" id="UP000770785"/>
    </source>
</evidence>
<feature type="transmembrane region" description="Helical" evidence="2">
    <location>
        <begin position="72"/>
        <end position="91"/>
    </location>
</feature>
<dbReference type="InterPro" id="IPR045275">
    <property type="entry name" value="MscS_archaea/bacteria_type"/>
</dbReference>
<protein>
    <submittedName>
        <fullName evidence="3">Uncharacterized protein</fullName>
    </submittedName>
</protein>
<feature type="compositionally biased region" description="Pro residues" evidence="1">
    <location>
        <begin position="404"/>
        <end position="420"/>
    </location>
</feature>
<feature type="transmembrane region" description="Helical" evidence="2">
    <location>
        <begin position="161"/>
        <end position="179"/>
    </location>
</feature>
<dbReference type="PANTHER" id="PTHR30221:SF1">
    <property type="entry name" value="SMALL-CONDUCTANCE MECHANOSENSITIVE CHANNEL"/>
    <property type="match status" value="1"/>
</dbReference>
<feature type="transmembrane region" description="Helical" evidence="2">
    <location>
        <begin position="292"/>
        <end position="311"/>
    </location>
</feature>
<keyword evidence="2" id="KW-0812">Transmembrane</keyword>
<comment type="caution">
    <text evidence="3">The sequence shown here is derived from an EMBL/GenBank/DDBJ whole genome shotgun (WGS) entry which is preliminary data.</text>
</comment>
<name>A0ABX0XCK4_9BACT</name>
<dbReference type="SUPFAM" id="SSF82861">
    <property type="entry name" value="Mechanosensitive channel protein MscS (YggB), transmembrane region"/>
    <property type="match status" value="1"/>
</dbReference>
<accession>A0ABX0XCK4</accession>